<sequence>MTHNRIGSSRTYLYKHLSTEEALKLDDLRQLATQLDKSYSGYFLLTQSEYCLLLPFLNPLVIAWNAHAYRQMCRTVKVSNETKRKMKRNLLVASIVGFFPIANIAFTRKFKCTTRNLKVLESQIQAEEHVYSQKREIKERVDNASDEPHARTVKLGASKMSDEIPLPLTVRRMFNKCPRFVRNQSHPHLTYASDLNLPSNRNSVVSEYFSPRTSIELQNIKELDFLSRPEDIRASSSSFSHKSSSGATLTEQVLDPAKRPGSFSANNKSTTTLPLVKRLKYETNGRSSSPFITFAKSKNDKFDYFTANTQQAELAH</sequence>
<evidence type="ECO:0000256" key="1">
    <source>
        <dbReference type="SAM" id="MobiDB-lite"/>
    </source>
</evidence>
<accession>A0A9W8G7S6</accession>
<evidence type="ECO:0000256" key="2">
    <source>
        <dbReference type="SAM" id="Phobius"/>
    </source>
</evidence>
<comment type="caution">
    <text evidence="3">The sequence shown here is derived from an EMBL/GenBank/DDBJ whole genome shotgun (WGS) entry which is preliminary data.</text>
</comment>
<evidence type="ECO:0000313" key="4">
    <source>
        <dbReference type="Proteomes" id="UP001151518"/>
    </source>
</evidence>
<dbReference type="OrthoDB" id="2103474at2759"/>
<feature type="compositionally biased region" description="Low complexity" evidence="1">
    <location>
        <begin position="236"/>
        <end position="245"/>
    </location>
</feature>
<organism evidence="3 4">
    <name type="scientific">Coemansia spiralis</name>
    <dbReference type="NCBI Taxonomy" id="417178"/>
    <lineage>
        <taxon>Eukaryota</taxon>
        <taxon>Fungi</taxon>
        <taxon>Fungi incertae sedis</taxon>
        <taxon>Zoopagomycota</taxon>
        <taxon>Kickxellomycotina</taxon>
        <taxon>Kickxellomycetes</taxon>
        <taxon>Kickxellales</taxon>
        <taxon>Kickxellaceae</taxon>
        <taxon>Coemansia</taxon>
    </lineage>
</organism>
<dbReference type="InterPro" id="IPR025187">
    <property type="entry name" value="DUF4112"/>
</dbReference>
<feature type="transmembrane region" description="Helical" evidence="2">
    <location>
        <begin position="90"/>
        <end position="106"/>
    </location>
</feature>
<proteinExistence type="predicted"/>
<protein>
    <submittedName>
        <fullName evidence="3">Uncharacterized protein</fullName>
    </submittedName>
</protein>
<dbReference type="Pfam" id="PF13430">
    <property type="entry name" value="DUF4112"/>
    <property type="match status" value="1"/>
</dbReference>
<keyword evidence="2" id="KW-0812">Transmembrane</keyword>
<name>A0A9W8G7S6_9FUNG</name>
<dbReference type="AlphaFoldDB" id="A0A9W8G7S6"/>
<keyword evidence="2" id="KW-0472">Membrane</keyword>
<gene>
    <name evidence="3" type="ORF">GGI25_002894</name>
</gene>
<keyword evidence="2" id="KW-1133">Transmembrane helix</keyword>
<dbReference type="EMBL" id="JANBTW010000028">
    <property type="protein sequence ID" value="KAJ2677796.1"/>
    <property type="molecule type" value="Genomic_DNA"/>
</dbReference>
<reference evidence="3" key="1">
    <citation type="submission" date="2022-07" db="EMBL/GenBank/DDBJ databases">
        <title>Phylogenomic reconstructions and comparative analyses of Kickxellomycotina fungi.</title>
        <authorList>
            <person name="Reynolds N.K."/>
            <person name="Stajich J.E."/>
            <person name="Barry K."/>
            <person name="Grigoriev I.V."/>
            <person name="Crous P."/>
            <person name="Smith M.E."/>
        </authorList>
    </citation>
    <scope>NUCLEOTIDE SEQUENCE</scope>
    <source>
        <strain evidence="3">NRRL 3115</strain>
    </source>
</reference>
<feature type="region of interest" description="Disordered" evidence="1">
    <location>
        <begin position="236"/>
        <end position="269"/>
    </location>
</feature>
<evidence type="ECO:0000313" key="3">
    <source>
        <dbReference type="EMBL" id="KAJ2677796.1"/>
    </source>
</evidence>
<dbReference type="Proteomes" id="UP001151518">
    <property type="component" value="Unassembled WGS sequence"/>
</dbReference>